<dbReference type="Gene3D" id="3.30.420.10">
    <property type="entry name" value="Ribonuclease H-like superfamily/Ribonuclease H"/>
    <property type="match status" value="1"/>
</dbReference>
<keyword evidence="6" id="KW-0229">DNA integration</keyword>
<gene>
    <name evidence="15" type="ORF">PR001_g25519</name>
</gene>
<dbReference type="InterPro" id="IPR056924">
    <property type="entry name" value="SH3_Tf2-1"/>
</dbReference>
<evidence type="ECO:0000256" key="10">
    <source>
        <dbReference type="ARBA" id="ARBA00023172"/>
    </source>
</evidence>
<comment type="caution">
    <text evidence="15">The sequence shown here is derived from an EMBL/GenBank/DDBJ whole genome shotgun (WGS) entry which is preliminary data.</text>
</comment>
<feature type="domain" description="Integrase catalytic" evidence="14">
    <location>
        <begin position="883"/>
        <end position="1046"/>
    </location>
</feature>
<dbReference type="GO" id="GO:0046872">
    <property type="term" value="F:metal ion binding"/>
    <property type="evidence" value="ECO:0007669"/>
    <property type="project" value="UniProtKB-KW"/>
</dbReference>
<name>A0A6A3I7A5_9STRA</name>
<dbReference type="PROSITE" id="PS50994">
    <property type="entry name" value="INTEGRASE"/>
    <property type="match status" value="1"/>
</dbReference>
<keyword evidence="8" id="KW-0239">DNA-directed DNA polymerase</keyword>
<dbReference type="InterPro" id="IPR043128">
    <property type="entry name" value="Rev_trsase/Diguanyl_cyclase"/>
</dbReference>
<accession>A0A6A3I7A5</accession>
<dbReference type="GO" id="GO:0006310">
    <property type="term" value="P:DNA recombination"/>
    <property type="evidence" value="ECO:0007669"/>
    <property type="project" value="UniProtKB-KW"/>
</dbReference>
<dbReference type="GO" id="GO:0003677">
    <property type="term" value="F:DNA binding"/>
    <property type="evidence" value="ECO:0007669"/>
    <property type="project" value="UniProtKB-KW"/>
</dbReference>
<dbReference type="Pfam" id="PF17919">
    <property type="entry name" value="RT_RNaseH_2"/>
    <property type="match status" value="1"/>
</dbReference>
<evidence type="ECO:0000256" key="8">
    <source>
        <dbReference type="ARBA" id="ARBA00022932"/>
    </source>
</evidence>
<evidence type="ECO:0000256" key="1">
    <source>
        <dbReference type="ARBA" id="ARBA00022670"/>
    </source>
</evidence>
<feature type="compositionally biased region" description="Polar residues" evidence="12">
    <location>
        <begin position="229"/>
        <end position="241"/>
    </location>
</feature>
<keyword evidence="7" id="KW-0695">RNA-directed DNA polymerase</keyword>
<dbReference type="PANTHER" id="PTHR37984">
    <property type="entry name" value="PROTEIN CBG26694"/>
    <property type="match status" value="1"/>
</dbReference>
<keyword evidence="8" id="KW-0808">Transferase</keyword>
<evidence type="ECO:0000313" key="16">
    <source>
        <dbReference type="Proteomes" id="UP000429607"/>
    </source>
</evidence>
<dbReference type="GO" id="GO:0006508">
    <property type="term" value="P:proteolysis"/>
    <property type="evidence" value="ECO:0007669"/>
    <property type="project" value="UniProtKB-KW"/>
</dbReference>
<dbReference type="FunFam" id="1.10.340.70:FF:000001">
    <property type="entry name" value="Retrovirus-related Pol polyprotein from transposon gypsy-like Protein"/>
    <property type="match status" value="1"/>
</dbReference>
<keyword evidence="9" id="KW-0238">DNA-binding</keyword>
<dbReference type="PANTHER" id="PTHR37984:SF5">
    <property type="entry name" value="PROTEIN NYNRIN-LIKE"/>
    <property type="match status" value="1"/>
</dbReference>
<keyword evidence="2" id="KW-0479">Metal-binding</keyword>
<dbReference type="SMART" id="SM00298">
    <property type="entry name" value="CHROMO"/>
    <property type="match status" value="1"/>
</dbReference>
<dbReference type="GO" id="GO:0003887">
    <property type="term" value="F:DNA-directed DNA polymerase activity"/>
    <property type="evidence" value="ECO:0007669"/>
    <property type="project" value="UniProtKB-KW"/>
</dbReference>
<dbReference type="InterPro" id="IPR000477">
    <property type="entry name" value="RT_dom"/>
</dbReference>
<protein>
    <submittedName>
        <fullName evidence="15">Transposon Ty3-G Gag-Pol polyprotein</fullName>
    </submittedName>
</protein>
<dbReference type="FunFam" id="3.30.70.270:FF:000020">
    <property type="entry name" value="Transposon Tf2-6 polyprotein-like Protein"/>
    <property type="match status" value="1"/>
</dbReference>
<dbReference type="InterPro" id="IPR036397">
    <property type="entry name" value="RNaseH_sf"/>
</dbReference>
<dbReference type="InterPro" id="IPR041577">
    <property type="entry name" value="RT_RNaseH_2"/>
</dbReference>
<feature type="domain" description="Chromo" evidence="13">
    <location>
        <begin position="1194"/>
        <end position="1252"/>
    </location>
</feature>
<dbReference type="Gene3D" id="3.30.70.270">
    <property type="match status" value="2"/>
</dbReference>
<evidence type="ECO:0000256" key="12">
    <source>
        <dbReference type="SAM" id="MobiDB-lite"/>
    </source>
</evidence>
<dbReference type="Gene3D" id="3.10.10.10">
    <property type="entry name" value="HIV Type 1 Reverse Transcriptase, subunit A, domain 1"/>
    <property type="match status" value="1"/>
</dbReference>
<dbReference type="InterPro" id="IPR001584">
    <property type="entry name" value="Integrase_cat-core"/>
</dbReference>
<dbReference type="InterPro" id="IPR041588">
    <property type="entry name" value="Integrase_H2C2"/>
</dbReference>
<keyword evidence="10" id="KW-0233">DNA recombination</keyword>
<dbReference type="InterPro" id="IPR000953">
    <property type="entry name" value="Chromo/chromo_shadow_dom"/>
</dbReference>
<evidence type="ECO:0000256" key="6">
    <source>
        <dbReference type="ARBA" id="ARBA00022908"/>
    </source>
</evidence>
<dbReference type="AlphaFoldDB" id="A0A6A3I7A5"/>
<evidence type="ECO:0000259" key="13">
    <source>
        <dbReference type="PROSITE" id="PS50013"/>
    </source>
</evidence>
<dbReference type="InterPro" id="IPR050951">
    <property type="entry name" value="Retrovirus_Pol_polyprotein"/>
</dbReference>
<dbReference type="SUPFAM" id="SSF56672">
    <property type="entry name" value="DNA/RNA polymerases"/>
    <property type="match status" value="1"/>
</dbReference>
<dbReference type="GO" id="GO:0003964">
    <property type="term" value="F:RNA-directed DNA polymerase activity"/>
    <property type="evidence" value="ECO:0007669"/>
    <property type="project" value="UniProtKB-KW"/>
</dbReference>
<evidence type="ECO:0000256" key="4">
    <source>
        <dbReference type="ARBA" id="ARBA00022801"/>
    </source>
</evidence>
<dbReference type="Pfam" id="PF24626">
    <property type="entry name" value="SH3_Tf2-1"/>
    <property type="match status" value="1"/>
</dbReference>
<dbReference type="InterPro" id="IPR043502">
    <property type="entry name" value="DNA/RNA_pol_sf"/>
</dbReference>
<evidence type="ECO:0000256" key="5">
    <source>
        <dbReference type="ARBA" id="ARBA00022842"/>
    </source>
</evidence>
<dbReference type="InterPro" id="IPR016197">
    <property type="entry name" value="Chromo-like_dom_sf"/>
</dbReference>
<evidence type="ECO:0000256" key="3">
    <source>
        <dbReference type="ARBA" id="ARBA00022750"/>
    </source>
</evidence>
<keyword evidence="5" id="KW-0460">Magnesium</keyword>
<dbReference type="InterPro" id="IPR012337">
    <property type="entry name" value="RNaseH-like_sf"/>
</dbReference>
<dbReference type="Gene3D" id="1.10.340.70">
    <property type="match status" value="1"/>
</dbReference>
<sequence length="1257" mass="144062">MPQAGVGTSDAFLGQLLHMMTVQQQAMQLQQQQFQSFMEQQSNFQREMFEQQSRATRQKHKTDPQKFYGRAGEDLELWLFSIEEHLSSFAVERDSCDSRFVDMVVPFLGPDAMSWYRELKNILGDQPRTWFLFKQQIRVRFRESDFEFKLLSKLHDLQVTGTQHEYTSKFMLLLSQSSLELPEMVKRWLYQENLRPDTSSHISQNIPLTLQETIDHAQRFEDARKPSKFRQNQPQNQNQKGSGKADLAWEKLKTSPAYPLVIKFRDKVFRSHLPAVPPTRQAGTDAKIELEDDVPIHRKQFPVSAEQREAIRAWTAEMLAAKMIRPSTSPYCASTFCVKKRTGEWRIVHDFRGLNTKIRVPANPIPRKDDILRAMANGKLFSAMDLLWGFFQVKLVEESVPFTAFATPDGLFEYLVTPMGISSSPSSFNRLVQAVFSDLQSCCQMYFDDLFVFTSSDSTDDHLVALEKVLTRCAEQHLYIKIEKCTFCATEIPCLGDFVGKDGIRMDPSKIQVIKEWPTPRTKQELQSFLGTCVYVMKYCDGFGDLMAPITELTKGKSRRDPITFGEKEQHAFDELKRKLASPPVLAHPDFSKPFHVRMDASDFAIGGYLFQYDDSGRERIIAFNGRKLSRAELIYPTREKELLAALHAMRVWKVYLIDRPFFINTDHRTIEGILQQQTCSQRLARWLNELALFQPQFKWVPGATNVVADTISRNPSWNDGTSRAVSLSALLKSLTGPEPTDEEALFAHSTSTPIDISAECSRLYPSDKYFGPIWSSLTANSTRPRKYQRFELLDGLLFFRIRPGAPTRVCVPADTALINTIMHEEHDTPTRGHPGQAKTQLLVASKYYWPGMVKSIRSYVETCELCQRNKYIRCKPTGHLHPLEVPEQRWTDISMDFMTNLPQTDTGFVAIFVIVDRLTKRAHFLPTKSNATTRETAKLFRDFYQRLHGLPMSIVSDRDAKFTSSLWKNIMDLQSTRLNLSTAFKPSTDGQSEVTNKVLSEYLRHFVNPHQSDWDELLPLAEFAYNSRNHESIGMSPFMADLGYEPRSVADCVIPRPTPKQGQATSFLEHQQTILGQARDAIAAAQANWQRNYDKNRPHTTYSVGDDVLLNTRNLELDHVGTDGARKFAARFIGPYRVTSITGPDRYKLDLPPGLRLFPEFHVSMLRPYHHDASASRINRVQPVLTADGAVGHLVAAITKHRRRHGNTQYFVRWQDSTVSPSWEPVQNLSQVIGLIRRYLDTLPKTRATARLREEL</sequence>
<evidence type="ECO:0000256" key="2">
    <source>
        <dbReference type="ARBA" id="ARBA00022723"/>
    </source>
</evidence>
<dbReference type="GO" id="GO:0004190">
    <property type="term" value="F:aspartic-type endopeptidase activity"/>
    <property type="evidence" value="ECO:0007669"/>
    <property type="project" value="UniProtKB-KW"/>
</dbReference>
<dbReference type="CDD" id="cd01647">
    <property type="entry name" value="RT_LTR"/>
    <property type="match status" value="1"/>
</dbReference>
<keyword evidence="8" id="KW-0548">Nucleotidyltransferase</keyword>
<dbReference type="EMBL" id="QXFV01003513">
    <property type="protein sequence ID" value="KAE8976084.1"/>
    <property type="molecule type" value="Genomic_DNA"/>
</dbReference>
<keyword evidence="4" id="KW-0378">Hydrolase</keyword>
<keyword evidence="1" id="KW-0645">Protease</keyword>
<reference evidence="15 16" key="1">
    <citation type="submission" date="2018-09" db="EMBL/GenBank/DDBJ databases">
        <title>Genomic investigation of the strawberry pathogen Phytophthora fragariae indicates pathogenicity is determined by transcriptional variation in three key races.</title>
        <authorList>
            <person name="Adams T.M."/>
            <person name="Armitage A.D."/>
            <person name="Sobczyk M.K."/>
            <person name="Bates H.J."/>
            <person name="Dunwell J.M."/>
            <person name="Nellist C.F."/>
            <person name="Harrison R.J."/>
        </authorList>
    </citation>
    <scope>NUCLEOTIDE SEQUENCE [LARGE SCALE GENOMIC DNA]</scope>
    <source>
        <strain evidence="15 16">SCRP249</strain>
    </source>
</reference>
<evidence type="ECO:0000259" key="14">
    <source>
        <dbReference type="PROSITE" id="PS50994"/>
    </source>
</evidence>
<dbReference type="CDD" id="cd00024">
    <property type="entry name" value="CD_CSD"/>
    <property type="match status" value="1"/>
</dbReference>
<keyword evidence="3" id="KW-0064">Aspartyl protease</keyword>
<dbReference type="SUPFAM" id="SSF53098">
    <property type="entry name" value="Ribonuclease H-like"/>
    <property type="match status" value="1"/>
</dbReference>
<feature type="region of interest" description="Disordered" evidence="12">
    <location>
        <begin position="224"/>
        <end position="245"/>
    </location>
</feature>
<keyword evidence="11" id="KW-0511">Multifunctional enzyme</keyword>
<dbReference type="CDD" id="cd09274">
    <property type="entry name" value="RNase_HI_RT_Ty3"/>
    <property type="match status" value="1"/>
</dbReference>
<evidence type="ECO:0000313" key="15">
    <source>
        <dbReference type="EMBL" id="KAE8976084.1"/>
    </source>
</evidence>
<dbReference type="Pfam" id="PF00078">
    <property type="entry name" value="RVT_1"/>
    <property type="match status" value="1"/>
</dbReference>
<dbReference type="Pfam" id="PF17921">
    <property type="entry name" value="Integrase_H2C2"/>
    <property type="match status" value="1"/>
</dbReference>
<dbReference type="Proteomes" id="UP000429607">
    <property type="component" value="Unassembled WGS sequence"/>
</dbReference>
<evidence type="ECO:0000256" key="11">
    <source>
        <dbReference type="ARBA" id="ARBA00023268"/>
    </source>
</evidence>
<dbReference type="GO" id="GO:0015074">
    <property type="term" value="P:DNA integration"/>
    <property type="evidence" value="ECO:0007669"/>
    <property type="project" value="UniProtKB-KW"/>
</dbReference>
<proteinExistence type="predicted"/>
<dbReference type="SUPFAM" id="SSF54160">
    <property type="entry name" value="Chromo domain-like"/>
    <property type="match status" value="1"/>
</dbReference>
<organism evidence="15 16">
    <name type="scientific">Phytophthora rubi</name>
    <dbReference type="NCBI Taxonomy" id="129364"/>
    <lineage>
        <taxon>Eukaryota</taxon>
        <taxon>Sar</taxon>
        <taxon>Stramenopiles</taxon>
        <taxon>Oomycota</taxon>
        <taxon>Peronosporomycetes</taxon>
        <taxon>Peronosporales</taxon>
        <taxon>Peronosporaceae</taxon>
        <taxon>Phytophthora</taxon>
    </lineage>
</organism>
<dbReference type="PROSITE" id="PS50013">
    <property type="entry name" value="CHROMO_2"/>
    <property type="match status" value="1"/>
</dbReference>
<dbReference type="Gene3D" id="2.40.50.40">
    <property type="match status" value="1"/>
</dbReference>
<evidence type="ECO:0000256" key="7">
    <source>
        <dbReference type="ARBA" id="ARBA00022918"/>
    </source>
</evidence>
<evidence type="ECO:0000256" key="9">
    <source>
        <dbReference type="ARBA" id="ARBA00023125"/>
    </source>
</evidence>